<name>R8BD58_PHAM7</name>
<evidence type="ECO:0000313" key="2">
    <source>
        <dbReference type="Proteomes" id="UP000014074"/>
    </source>
</evidence>
<dbReference type="RefSeq" id="XP_007918018.1">
    <property type="nucleotide sequence ID" value="XM_007919827.1"/>
</dbReference>
<sequence>MGVTPEKHHGQRAVALGTGAPSRYFSLRIASILISEPAAEHDHPAGPGGTFPLLALPVEIRHMIVKLCLVSPNVETDDRWEVAGPTIAQKGKITTNGRDWETEDLKPYLTMRRVCRALREDAGHLVGQVNVFKIKHPYTANVWFTVMDRDSLSSLRALSVTLVTMTRRKQDKYLTMTDAWMKEYWCLFFKSLVGVPLQELRINFAEWTKTRKTAFFVPFWYTLGCLTVTKRLTFEGNYPREGLIFVRGIQARNPKLVFVDEGDQYDWE</sequence>
<organism evidence="1 2">
    <name type="scientific">Phaeoacremonium minimum (strain UCR-PA7)</name>
    <name type="common">Esca disease fungus</name>
    <name type="synonym">Togninia minima</name>
    <dbReference type="NCBI Taxonomy" id="1286976"/>
    <lineage>
        <taxon>Eukaryota</taxon>
        <taxon>Fungi</taxon>
        <taxon>Dikarya</taxon>
        <taxon>Ascomycota</taxon>
        <taxon>Pezizomycotina</taxon>
        <taxon>Sordariomycetes</taxon>
        <taxon>Sordariomycetidae</taxon>
        <taxon>Togniniales</taxon>
        <taxon>Togniniaceae</taxon>
        <taxon>Phaeoacremonium</taxon>
    </lineage>
</organism>
<dbReference type="KEGG" id="tmn:UCRPA7_7295"/>
<keyword evidence="2" id="KW-1185">Reference proteome</keyword>
<reference evidence="2" key="1">
    <citation type="journal article" date="2013" name="Genome Announc.">
        <title>Draft genome sequence of the ascomycete Phaeoacremonium aleophilum strain UCR-PA7, a causal agent of the esca disease complex in grapevines.</title>
        <authorList>
            <person name="Blanco-Ulate B."/>
            <person name="Rolshausen P."/>
            <person name="Cantu D."/>
        </authorList>
    </citation>
    <scope>NUCLEOTIDE SEQUENCE [LARGE SCALE GENOMIC DNA]</scope>
    <source>
        <strain evidence="2">UCR-PA7</strain>
    </source>
</reference>
<dbReference type="HOGENOM" id="CLU_1038950_0_0_1"/>
<evidence type="ECO:0000313" key="1">
    <source>
        <dbReference type="EMBL" id="EON97222.1"/>
    </source>
</evidence>
<gene>
    <name evidence="1" type="ORF">UCRPA7_7295</name>
</gene>
<dbReference type="Proteomes" id="UP000014074">
    <property type="component" value="Unassembled WGS sequence"/>
</dbReference>
<protein>
    <submittedName>
        <fullName evidence="1">Uncharacterized protein</fullName>
    </submittedName>
</protein>
<accession>R8BD58</accession>
<dbReference type="AlphaFoldDB" id="R8BD58"/>
<dbReference type="GeneID" id="19328040"/>
<proteinExistence type="predicted"/>
<dbReference type="EMBL" id="KB933277">
    <property type="protein sequence ID" value="EON97222.1"/>
    <property type="molecule type" value="Genomic_DNA"/>
</dbReference>